<dbReference type="Pfam" id="PF19686">
    <property type="entry name" value="DUF6188"/>
    <property type="match status" value="1"/>
</dbReference>
<proteinExistence type="predicted"/>
<gene>
    <name evidence="1" type="ORF">LSG31_14110</name>
</gene>
<reference evidence="1" key="1">
    <citation type="submission" date="2021-12" db="EMBL/GenBank/DDBJ databases">
        <title>Alicyclobacillaceae gen. nov., sp. nov., isolated from chalcocite enrichment system.</title>
        <authorList>
            <person name="Jiang Z."/>
        </authorList>
    </citation>
    <scope>NUCLEOTIDE SEQUENCE</scope>
    <source>
        <strain evidence="1">MYW30-H2</strain>
    </source>
</reference>
<organism evidence="1 2">
    <name type="scientific">Fodinisporobacter ferrooxydans</name>
    <dbReference type="NCBI Taxonomy" id="2901836"/>
    <lineage>
        <taxon>Bacteria</taxon>
        <taxon>Bacillati</taxon>
        <taxon>Bacillota</taxon>
        <taxon>Bacilli</taxon>
        <taxon>Bacillales</taxon>
        <taxon>Alicyclobacillaceae</taxon>
        <taxon>Fodinisporobacter</taxon>
    </lineage>
</organism>
<accession>A0ABY4CIS1</accession>
<dbReference type="InterPro" id="IPR046179">
    <property type="entry name" value="DUF6188"/>
</dbReference>
<evidence type="ECO:0000313" key="1">
    <source>
        <dbReference type="EMBL" id="UOF89058.1"/>
    </source>
</evidence>
<evidence type="ECO:0000313" key="2">
    <source>
        <dbReference type="Proteomes" id="UP000830167"/>
    </source>
</evidence>
<sequence>MPNISFENGSLYIQSFWRLRDKEKIIVGCQQRKTGRSTYEKDAFEEMKRNLIGKSITNVFHMELSSDLIVEFDNVLYLDVYSDSSQYESWQLSGSNGFLLVACPGGGYAFWEPLGEKN</sequence>
<dbReference type="Proteomes" id="UP000830167">
    <property type="component" value="Chromosome"/>
</dbReference>
<name>A0ABY4CIS1_9BACL</name>
<dbReference type="EMBL" id="CP089291">
    <property type="protein sequence ID" value="UOF89058.1"/>
    <property type="molecule type" value="Genomic_DNA"/>
</dbReference>
<dbReference type="RefSeq" id="WP_347435741.1">
    <property type="nucleotide sequence ID" value="NZ_CP089291.1"/>
</dbReference>
<keyword evidence="2" id="KW-1185">Reference proteome</keyword>
<protein>
    <submittedName>
        <fullName evidence="1">DUF6188 family protein</fullName>
    </submittedName>
</protein>